<dbReference type="PANTHER" id="PTHR10815:SF5">
    <property type="entry name" value="METHYLATED-DNA--PROTEIN-CYSTEINE METHYLTRANSFERASE"/>
    <property type="match status" value="1"/>
</dbReference>
<gene>
    <name evidence="8" type="ORF">ACHIPZ_09415</name>
</gene>
<dbReference type="PANTHER" id="PTHR10815">
    <property type="entry name" value="METHYLATED-DNA--PROTEIN-CYSTEINE METHYLTRANSFERASE"/>
    <property type="match status" value="1"/>
</dbReference>
<evidence type="ECO:0000256" key="2">
    <source>
        <dbReference type="ARBA" id="ARBA00022603"/>
    </source>
</evidence>
<keyword evidence="5" id="KW-0234">DNA repair</keyword>
<evidence type="ECO:0000256" key="6">
    <source>
        <dbReference type="ARBA" id="ARBA00049348"/>
    </source>
</evidence>
<feature type="domain" description="Methylated-DNA-[protein]-cysteine S-methyltransferase DNA binding" evidence="7">
    <location>
        <begin position="100"/>
        <end position="181"/>
    </location>
</feature>
<reference evidence="8 9" key="1">
    <citation type="submission" date="2024-10" db="EMBL/GenBank/DDBJ databases">
        <authorList>
            <person name="Riesco R."/>
        </authorList>
    </citation>
    <scope>NUCLEOTIDE SEQUENCE [LARGE SCALE GENOMIC DNA]</scope>
    <source>
        <strain evidence="8 9">NCIMB 15449</strain>
    </source>
</reference>
<keyword evidence="2 8" id="KW-0489">Methyltransferase</keyword>
<dbReference type="NCBIfam" id="TIGR00589">
    <property type="entry name" value="ogt"/>
    <property type="match status" value="1"/>
</dbReference>
<name>A0ABW7JL62_9NOCA</name>
<dbReference type="InterPro" id="IPR036217">
    <property type="entry name" value="MethylDNA_cys_MeTrfase_DNAb"/>
</dbReference>
<dbReference type="GO" id="GO:0003908">
    <property type="term" value="F:methylated-DNA-[protein]-cysteine S-methyltransferase activity"/>
    <property type="evidence" value="ECO:0007669"/>
    <property type="project" value="UniProtKB-EC"/>
</dbReference>
<dbReference type="Gene3D" id="1.10.10.10">
    <property type="entry name" value="Winged helix-like DNA-binding domain superfamily/Winged helix DNA-binding domain"/>
    <property type="match status" value="1"/>
</dbReference>
<evidence type="ECO:0000259" key="7">
    <source>
        <dbReference type="Pfam" id="PF01035"/>
    </source>
</evidence>
<dbReference type="PROSITE" id="PS00374">
    <property type="entry name" value="MGMT"/>
    <property type="match status" value="1"/>
</dbReference>
<dbReference type="CDD" id="cd06445">
    <property type="entry name" value="ATase"/>
    <property type="match status" value="1"/>
</dbReference>
<organism evidence="8 9">
    <name type="scientific">Antrihabitans spumae</name>
    <dbReference type="NCBI Taxonomy" id="3373370"/>
    <lineage>
        <taxon>Bacteria</taxon>
        <taxon>Bacillati</taxon>
        <taxon>Actinomycetota</taxon>
        <taxon>Actinomycetes</taxon>
        <taxon>Mycobacteriales</taxon>
        <taxon>Nocardiaceae</taxon>
        <taxon>Antrihabitans</taxon>
    </lineage>
</organism>
<evidence type="ECO:0000256" key="3">
    <source>
        <dbReference type="ARBA" id="ARBA00022679"/>
    </source>
</evidence>
<dbReference type="InterPro" id="IPR036388">
    <property type="entry name" value="WH-like_DNA-bd_sf"/>
</dbReference>
<sequence length="191" mass="19906">MTDGRVTNGGSASGHVLFDTAIGICGIAWNDRGVVGLQLPERDVEDTAMRSARAAGNSDHTPPQVPPPRIAKAIEAIIAHLDGSPDNLRWIELDTTGVPEFNRRVYEAIRAIDSGSTLTYGAVAALAGAPGAAQAVGQALGRNPFPIIIPCHRVLAAGNKVGGFTAFGSTQTKRKLLAIEQAPGFDAPTLF</sequence>
<proteinExistence type="predicted"/>
<evidence type="ECO:0000256" key="4">
    <source>
        <dbReference type="ARBA" id="ARBA00022763"/>
    </source>
</evidence>
<dbReference type="SUPFAM" id="SSF53155">
    <property type="entry name" value="Methylated DNA-protein cysteine methyltransferase domain"/>
    <property type="match status" value="1"/>
</dbReference>
<evidence type="ECO:0000256" key="5">
    <source>
        <dbReference type="ARBA" id="ARBA00023204"/>
    </source>
</evidence>
<dbReference type="EC" id="2.1.1.63" evidence="8"/>
<accession>A0ABW7JL62</accession>
<evidence type="ECO:0000256" key="1">
    <source>
        <dbReference type="ARBA" id="ARBA00001286"/>
    </source>
</evidence>
<evidence type="ECO:0000313" key="9">
    <source>
        <dbReference type="Proteomes" id="UP001609175"/>
    </source>
</evidence>
<dbReference type="Proteomes" id="UP001609175">
    <property type="component" value="Unassembled WGS sequence"/>
</dbReference>
<keyword evidence="3 8" id="KW-0808">Transferase</keyword>
<comment type="caution">
    <text evidence="8">The sequence shown here is derived from an EMBL/GenBank/DDBJ whole genome shotgun (WGS) entry which is preliminary data.</text>
</comment>
<dbReference type="InterPro" id="IPR001497">
    <property type="entry name" value="MethylDNA_cys_MeTrfase_AS"/>
</dbReference>
<dbReference type="EMBL" id="JBIMSO010000039">
    <property type="protein sequence ID" value="MFH5208417.1"/>
    <property type="molecule type" value="Genomic_DNA"/>
</dbReference>
<dbReference type="SUPFAM" id="SSF46767">
    <property type="entry name" value="Methylated DNA-protein cysteine methyltransferase, C-terminal domain"/>
    <property type="match status" value="1"/>
</dbReference>
<keyword evidence="4" id="KW-0227">DNA damage</keyword>
<dbReference type="RefSeq" id="WP_395113910.1">
    <property type="nucleotide sequence ID" value="NZ_JBIMSO010000039.1"/>
</dbReference>
<comment type="catalytic activity">
    <reaction evidence="1">
        <text>a 4-O-methyl-thymidine in DNA + L-cysteinyl-[protein] = a thymidine in DNA + S-methyl-L-cysteinyl-[protein]</text>
        <dbReference type="Rhea" id="RHEA:53428"/>
        <dbReference type="Rhea" id="RHEA-COMP:10131"/>
        <dbReference type="Rhea" id="RHEA-COMP:10132"/>
        <dbReference type="Rhea" id="RHEA-COMP:13555"/>
        <dbReference type="Rhea" id="RHEA-COMP:13556"/>
        <dbReference type="ChEBI" id="CHEBI:29950"/>
        <dbReference type="ChEBI" id="CHEBI:82612"/>
        <dbReference type="ChEBI" id="CHEBI:137386"/>
        <dbReference type="ChEBI" id="CHEBI:137387"/>
        <dbReference type="EC" id="2.1.1.63"/>
    </reaction>
</comment>
<protein>
    <submittedName>
        <fullName evidence="8">Methylated-DNA--[protein]-cysteine S-methyltransferase</fullName>
        <ecNumber evidence="8">2.1.1.63</ecNumber>
    </submittedName>
</protein>
<dbReference type="GO" id="GO:0032259">
    <property type="term" value="P:methylation"/>
    <property type="evidence" value="ECO:0007669"/>
    <property type="project" value="UniProtKB-KW"/>
</dbReference>
<comment type="catalytic activity">
    <reaction evidence="6">
        <text>a 6-O-methyl-2'-deoxyguanosine in DNA + L-cysteinyl-[protein] = S-methyl-L-cysteinyl-[protein] + a 2'-deoxyguanosine in DNA</text>
        <dbReference type="Rhea" id="RHEA:24000"/>
        <dbReference type="Rhea" id="RHEA-COMP:10131"/>
        <dbReference type="Rhea" id="RHEA-COMP:10132"/>
        <dbReference type="Rhea" id="RHEA-COMP:11367"/>
        <dbReference type="Rhea" id="RHEA-COMP:11368"/>
        <dbReference type="ChEBI" id="CHEBI:29950"/>
        <dbReference type="ChEBI" id="CHEBI:82612"/>
        <dbReference type="ChEBI" id="CHEBI:85445"/>
        <dbReference type="ChEBI" id="CHEBI:85448"/>
        <dbReference type="EC" id="2.1.1.63"/>
    </reaction>
</comment>
<dbReference type="InterPro" id="IPR036631">
    <property type="entry name" value="MGMT_N_sf"/>
</dbReference>
<evidence type="ECO:0000313" key="8">
    <source>
        <dbReference type="EMBL" id="MFH5208417.1"/>
    </source>
</evidence>
<dbReference type="InterPro" id="IPR014048">
    <property type="entry name" value="MethylDNA_cys_MeTrfase_DNA-bd"/>
</dbReference>
<dbReference type="Pfam" id="PF01035">
    <property type="entry name" value="DNA_binding_1"/>
    <property type="match status" value="1"/>
</dbReference>